<keyword evidence="2 11" id="KW-1003">Cell membrane</keyword>
<evidence type="ECO:0000256" key="6">
    <source>
        <dbReference type="ARBA" id="ARBA00022840"/>
    </source>
</evidence>
<keyword evidence="4 11" id="KW-0812">Transmembrane</keyword>
<dbReference type="Pfam" id="PF02669">
    <property type="entry name" value="KdpC"/>
    <property type="match status" value="1"/>
</dbReference>
<evidence type="ECO:0000256" key="10">
    <source>
        <dbReference type="ARBA" id="ARBA00023136"/>
    </source>
</evidence>
<gene>
    <name evidence="11" type="primary">kdpC</name>
    <name evidence="12" type="ORF">CCR87_05585</name>
</gene>
<keyword evidence="10 11" id="KW-0472">Membrane</keyword>
<keyword evidence="9 11" id="KW-0406">Ion transport</keyword>
<dbReference type="PIRSF" id="PIRSF001296">
    <property type="entry name" value="K_ATPase_KdpC"/>
    <property type="match status" value="1"/>
</dbReference>
<evidence type="ECO:0000256" key="7">
    <source>
        <dbReference type="ARBA" id="ARBA00022958"/>
    </source>
</evidence>
<dbReference type="PANTHER" id="PTHR30042:SF2">
    <property type="entry name" value="POTASSIUM-TRANSPORTING ATPASE KDPC SUBUNIT"/>
    <property type="match status" value="1"/>
</dbReference>
<dbReference type="GO" id="GO:0005886">
    <property type="term" value="C:plasma membrane"/>
    <property type="evidence" value="ECO:0007669"/>
    <property type="project" value="UniProtKB-SubCell"/>
</dbReference>
<keyword evidence="13" id="KW-1185">Reference proteome</keyword>
<evidence type="ECO:0000313" key="12">
    <source>
        <dbReference type="EMBL" id="MBK5926824.1"/>
    </source>
</evidence>
<evidence type="ECO:0000256" key="9">
    <source>
        <dbReference type="ARBA" id="ARBA00023065"/>
    </source>
</evidence>
<organism evidence="12 13">
    <name type="scientific">Rhodobaculum claviforme</name>
    <dbReference type="NCBI Taxonomy" id="1549854"/>
    <lineage>
        <taxon>Bacteria</taxon>
        <taxon>Pseudomonadati</taxon>
        <taxon>Pseudomonadota</taxon>
        <taxon>Alphaproteobacteria</taxon>
        <taxon>Rhodobacterales</taxon>
        <taxon>Paracoccaceae</taxon>
        <taxon>Rhodobaculum</taxon>
    </lineage>
</organism>
<evidence type="ECO:0000256" key="3">
    <source>
        <dbReference type="ARBA" id="ARBA00022538"/>
    </source>
</evidence>
<keyword evidence="3 11" id="KW-0633">Potassium transport</keyword>
<comment type="subunit">
    <text evidence="11">The system is composed of three essential subunits: KdpA, KdpB and KdpC.</text>
</comment>
<evidence type="ECO:0000256" key="1">
    <source>
        <dbReference type="ARBA" id="ARBA00022448"/>
    </source>
</evidence>
<dbReference type="Proteomes" id="UP000706333">
    <property type="component" value="Unassembled WGS sequence"/>
</dbReference>
<dbReference type="InterPro" id="IPR003820">
    <property type="entry name" value="KdpC"/>
</dbReference>
<evidence type="ECO:0000256" key="4">
    <source>
        <dbReference type="ARBA" id="ARBA00022692"/>
    </source>
</evidence>
<protein>
    <recommendedName>
        <fullName evidence="11">Potassium-transporting ATPase KdpC subunit</fullName>
    </recommendedName>
    <alternativeName>
        <fullName evidence="11">ATP phosphohydrolase [potassium-transporting] C chain</fullName>
    </alternativeName>
    <alternativeName>
        <fullName evidence="11">Potassium-binding and translocating subunit C</fullName>
    </alternativeName>
    <alternativeName>
        <fullName evidence="11">Potassium-translocating ATPase C chain</fullName>
    </alternativeName>
</protein>
<keyword evidence="6 11" id="KW-0067">ATP-binding</keyword>
<reference evidence="12" key="2">
    <citation type="journal article" date="2020" name="Microorganisms">
        <title>Osmotic Adaptation and Compatible Solute Biosynthesis of Phototrophic Bacteria as Revealed from Genome Analyses.</title>
        <authorList>
            <person name="Imhoff J.F."/>
            <person name="Rahn T."/>
            <person name="Kunzel S."/>
            <person name="Keller A."/>
            <person name="Neulinger S.C."/>
        </authorList>
    </citation>
    <scope>NUCLEOTIDE SEQUENCE</scope>
    <source>
        <strain evidence="12">LMG 28126</strain>
    </source>
</reference>
<evidence type="ECO:0000256" key="5">
    <source>
        <dbReference type="ARBA" id="ARBA00022741"/>
    </source>
</evidence>
<dbReference type="EMBL" id="NHSD01000172">
    <property type="protein sequence ID" value="MBK5926824.1"/>
    <property type="molecule type" value="Genomic_DNA"/>
</dbReference>
<evidence type="ECO:0000256" key="2">
    <source>
        <dbReference type="ARBA" id="ARBA00022475"/>
    </source>
</evidence>
<evidence type="ECO:0000256" key="11">
    <source>
        <dbReference type="HAMAP-Rule" id="MF_00276"/>
    </source>
</evidence>
<comment type="caution">
    <text evidence="12">The sequence shown here is derived from an EMBL/GenBank/DDBJ whole genome shotgun (WGS) entry which is preliminary data.</text>
</comment>
<comment type="similarity">
    <text evidence="11">Belongs to the KdpC family.</text>
</comment>
<dbReference type="NCBIfam" id="NF001454">
    <property type="entry name" value="PRK00315.1"/>
    <property type="match status" value="1"/>
</dbReference>
<keyword evidence="5 11" id="KW-0547">Nucleotide-binding</keyword>
<accession>A0A934TIM5</accession>
<sequence length="197" mass="20444">MMTHLRPALVMLALMVGLTGLAYPLAMTGLAQALFPAQANASLIARDGRIVGSALVAQAFTGAHYFHPRPSAANFDATDSGATNFGPTNAALIAQVAERAEAFRTAHAVTVVPIDAVTASASGLDPHISLQNARLQAGRVAEARGVPLRDVLAEITAQAEAPWLGLFGDPRVNVLRLNLALDDRLPLPAPEGDSPTG</sequence>
<dbReference type="NCBIfam" id="TIGR00681">
    <property type="entry name" value="kdpC"/>
    <property type="match status" value="1"/>
</dbReference>
<reference evidence="12" key="1">
    <citation type="submission" date="2017-05" db="EMBL/GenBank/DDBJ databases">
        <authorList>
            <person name="Imhoff J.F."/>
            <person name="Rahn T."/>
            <person name="Kuenzel S."/>
            <person name="Neulinger S.C."/>
        </authorList>
    </citation>
    <scope>NUCLEOTIDE SEQUENCE</scope>
    <source>
        <strain evidence="12">LMG 28126</strain>
    </source>
</reference>
<proteinExistence type="inferred from homology"/>
<evidence type="ECO:0000313" key="13">
    <source>
        <dbReference type="Proteomes" id="UP000706333"/>
    </source>
</evidence>
<name>A0A934TIM5_9RHOB</name>
<dbReference type="GO" id="GO:0008556">
    <property type="term" value="F:P-type potassium transmembrane transporter activity"/>
    <property type="evidence" value="ECO:0007669"/>
    <property type="project" value="InterPro"/>
</dbReference>
<keyword evidence="7 11" id="KW-0630">Potassium</keyword>
<keyword evidence="1 11" id="KW-0813">Transport</keyword>
<evidence type="ECO:0000256" key="8">
    <source>
        <dbReference type="ARBA" id="ARBA00022989"/>
    </source>
</evidence>
<comment type="subcellular location">
    <subcellularLocation>
        <location evidence="11">Cell membrane</location>
        <topology evidence="11">Single-pass membrane protein</topology>
    </subcellularLocation>
</comment>
<dbReference type="RefSeq" id="WP_201156593.1">
    <property type="nucleotide sequence ID" value="NZ_NHSD01000172.1"/>
</dbReference>
<keyword evidence="8 11" id="KW-1133">Transmembrane helix</keyword>
<dbReference type="GO" id="GO:0005524">
    <property type="term" value="F:ATP binding"/>
    <property type="evidence" value="ECO:0007669"/>
    <property type="project" value="UniProtKB-UniRule"/>
</dbReference>
<dbReference type="PANTHER" id="PTHR30042">
    <property type="entry name" value="POTASSIUM-TRANSPORTING ATPASE C CHAIN"/>
    <property type="match status" value="1"/>
</dbReference>
<comment type="function">
    <text evidence="11">Part of the high-affinity ATP-driven potassium transport (or Kdp) system, which catalyzes the hydrolysis of ATP coupled with the electrogenic transport of potassium into the cytoplasm. This subunit acts as a catalytic chaperone that increases the ATP-binding affinity of the ATP-hydrolyzing subunit KdpB by the formation of a transient KdpB/KdpC/ATP ternary complex.</text>
</comment>
<dbReference type="HAMAP" id="MF_00276">
    <property type="entry name" value="KdpC"/>
    <property type="match status" value="1"/>
</dbReference>
<dbReference type="AlphaFoldDB" id="A0A934TIM5"/>